<keyword evidence="1" id="KW-1133">Transmembrane helix</keyword>
<dbReference type="EMBL" id="LR796278">
    <property type="protein sequence ID" value="CAB4133968.1"/>
    <property type="molecule type" value="Genomic_DNA"/>
</dbReference>
<feature type="transmembrane region" description="Helical" evidence="1">
    <location>
        <begin position="43"/>
        <end position="66"/>
    </location>
</feature>
<name>A0A6J5LH11_9CAUD</name>
<proteinExistence type="predicted"/>
<reference evidence="2" key="1">
    <citation type="submission" date="2020-04" db="EMBL/GenBank/DDBJ databases">
        <authorList>
            <person name="Chiriac C."/>
            <person name="Salcher M."/>
            <person name="Ghai R."/>
            <person name="Kavagutti S V."/>
        </authorList>
    </citation>
    <scope>NUCLEOTIDE SEQUENCE</scope>
</reference>
<evidence type="ECO:0000256" key="1">
    <source>
        <dbReference type="SAM" id="Phobius"/>
    </source>
</evidence>
<protein>
    <submittedName>
        <fullName evidence="2">Uncharacterized protein</fullName>
    </submittedName>
</protein>
<keyword evidence="1" id="KW-0812">Transmembrane</keyword>
<sequence length="70" mass="8173">MNTTQENYINHEVRIRLQESKHEDISKTLIRLEQNMDSQFKCIIGTILTIFLGTILPIVIGVILHFHKII</sequence>
<accession>A0A6J5LH11</accession>
<keyword evidence="1" id="KW-0472">Membrane</keyword>
<organism evidence="2">
    <name type="scientific">uncultured Caudovirales phage</name>
    <dbReference type="NCBI Taxonomy" id="2100421"/>
    <lineage>
        <taxon>Viruses</taxon>
        <taxon>Duplodnaviria</taxon>
        <taxon>Heunggongvirae</taxon>
        <taxon>Uroviricota</taxon>
        <taxon>Caudoviricetes</taxon>
        <taxon>Peduoviridae</taxon>
        <taxon>Maltschvirus</taxon>
        <taxon>Maltschvirus maltsch</taxon>
    </lineage>
</organism>
<evidence type="ECO:0000313" key="2">
    <source>
        <dbReference type="EMBL" id="CAB4133968.1"/>
    </source>
</evidence>
<gene>
    <name evidence="2" type="ORF">UFOVP265_55</name>
</gene>